<evidence type="ECO:0000313" key="2">
    <source>
        <dbReference type="Proteomes" id="UP000500826"/>
    </source>
</evidence>
<reference evidence="1 2" key="1">
    <citation type="submission" date="2020-05" db="EMBL/GenBank/DDBJ databases">
        <title>Ramlibacter rhizophilus sp. nov., isolated from rhizosphere soil of national flower Mugunghwa from South Korea.</title>
        <authorList>
            <person name="Zheng-Fei Y."/>
            <person name="Huan T."/>
        </authorList>
    </citation>
    <scope>NUCLEOTIDE SEQUENCE [LARGE SCALE GENOMIC DNA]</scope>
    <source>
        <strain evidence="1 2">H242</strain>
    </source>
</reference>
<keyword evidence="2" id="KW-1185">Reference proteome</keyword>
<dbReference type="Proteomes" id="UP000500826">
    <property type="component" value="Chromosome"/>
</dbReference>
<sequence>MKKQAPDAIDLLDADHLSVHALFRAYRELVRTGAPALQRRTRPRRSAWS</sequence>
<organism evidence="1 2">
    <name type="scientific">Ramlibacter terrae</name>
    <dbReference type="NCBI Taxonomy" id="2732511"/>
    <lineage>
        <taxon>Bacteria</taxon>
        <taxon>Pseudomonadati</taxon>
        <taxon>Pseudomonadota</taxon>
        <taxon>Betaproteobacteria</taxon>
        <taxon>Burkholderiales</taxon>
        <taxon>Comamonadaceae</taxon>
        <taxon>Ramlibacter</taxon>
    </lineage>
</organism>
<proteinExistence type="predicted"/>
<protein>
    <submittedName>
        <fullName evidence="1">Uncharacterized protein</fullName>
    </submittedName>
</protein>
<dbReference type="EMBL" id="CP053418">
    <property type="protein sequence ID" value="QJW84053.1"/>
    <property type="molecule type" value="Genomic_DNA"/>
</dbReference>
<evidence type="ECO:0000313" key="1">
    <source>
        <dbReference type="EMBL" id="QJW84053.1"/>
    </source>
</evidence>
<gene>
    <name evidence="1" type="ORF">HK414_09355</name>
</gene>
<name>A0ABX6P3W2_9BURK</name>
<reference evidence="1 2" key="2">
    <citation type="submission" date="2020-05" db="EMBL/GenBank/DDBJ databases">
        <authorList>
            <person name="Khan S.A."/>
            <person name="Jeon C.O."/>
            <person name="Chun B.H."/>
        </authorList>
    </citation>
    <scope>NUCLEOTIDE SEQUENCE [LARGE SCALE GENOMIC DNA]</scope>
    <source>
        <strain evidence="1 2">H242</strain>
    </source>
</reference>
<accession>A0ABX6P3W2</accession>